<comment type="caution">
    <text evidence="3">The sequence shown here is derived from an EMBL/GenBank/DDBJ whole genome shotgun (WGS) entry which is preliminary data.</text>
</comment>
<evidence type="ECO:0000259" key="2">
    <source>
        <dbReference type="Pfam" id="PF26079"/>
    </source>
</evidence>
<gene>
    <name evidence="3" type="ORF">CS022_24605</name>
</gene>
<dbReference type="PANTHER" id="PTHR35862:SF1">
    <property type="entry name" value="FELS-2 PROPHAGE PROTEIN"/>
    <property type="match status" value="1"/>
</dbReference>
<organism evidence="3 4">
    <name type="scientific">Veronia nyctiphanis</name>
    <dbReference type="NCBI Taxonomy" id="1278244"/>
    <lineage>
        <taxon>Bacteria</taxon>
        <taxon>Pseudomonadati</taxon>
        <taxon>Pseudomonadota</taxon>
        <taxon>Gammaproteobacteria</taxon>
        <taxon>Vibrionales</taxon>
        <taxon>Vibrionaceae</taxon>
        <taxon>Veronia</taxon>
    </lineage>
</organism>
<dbReference type="Pfam" id="PF26079">
    <property type="entry name" value="Baseplate_J_C"/>
    <property type="match status" value="1"/>
</dbReference>
<dbReference type="Pfam" id="PF26078">
    <property type="entry name" value="Baseplate_J_M"/>
    <property type="match status" value="1"/>
</dbReference>
<sequence length="279" mass="29957">MTSAINLSKLTAPDVVEPLDYETILGEMLADLRKRLPSFSSTVESDPAYKILEVAAYRELLLRQRVNEAARSVMLAFSSKHDLDQLAALFNVERREGESDVSLRMRLPLSLEGLSTAGPRGAYHYHALSASSDVKDVSVVSPKPGEVAVTVLSHHGRGEASPSVLSTVSQALNAEEVRPLTDKVTVRGANVIAYKVVATLICFADPDRNVVTKAARQAAEEYVADTHQLGRAVTRSGLIAALHQPGVMNVKLTSPATDITTASHEAAWCTEITLAVSDG</sequence>
<feature type="domain" description="Baseplate J-like C-terminal" evidence="2">
    <location>
        <begin position="195"/>
        <end position="274"/>
    </location>
</feature>
<name>A0A4Q0YA53_9GAMM</name>
<dbReference type="InterPro" id="IPR058531">
    <property type="entry name" value="Baseplate_J_M"/>
</dbReference>
<keyword evidence="4" id="KW-1185">Reference proteome</keyword>
<dbReference type="Proteomes" id="UP000290287">
    <property type="component" value="Unassembled WGS sequence"/>
</dbReference>
<proteinExistence type="predicted"/>
<feature type="domain" description="Baseplate J-like central" evidence="1">
    <location>
        <begin position="115"/>
        <end position="187"/>
    </location>
</feature>
<dbReference type="AlphaFoldDB" id="A0A4Q0YA53"/>
<dbReference type="PIRSF" id="PIRSF020481">
    <property type="entry name" value="BAP"/>
    <property type="match status" value="1"/>
</dbReference>
<dbReference type="OrthoDB" id="9793802at2"/>
<evidence type="ECO:0000259" key="1">
    <source>
        <dbReference type="Pfam" id="PF26078"/>
    </source>
</evidence>
<protein>
    <submittedName>
        <fullName evidence="3">Baseplate assembly protein</fullName>
    </submittedName>
</protein>
<accession>A0A4Q0YA53</accession>
<reference evidence="3 4" key="1">
    <citation type="submission" date="2017-10" db="EMBL/GenBank/DDBJ databases">
        <title>Nyctiphanis sp. nov., isolated from the stomach of the euphausiid Nyctiphanes simplex (Hansen, 1911) in the Gulf of California.</title>
        <authorList>
            <person name="Gomez-Gil B."/>
            <person name="Aguilar-Mendez M."/>
            <person name="Lopez-Cortes A."/>
            <person name="Gomez-Gutierrez J."/>
            <person name="Roque A."/>
            <person name="Lang E."/>
            <person name="Gonzalez-Castillo A."/>
        </authorList>
    </citation>
    <scope>NUCLEOTIDE SEQUENCE [LARGE SCALE GENOMIC DNA]</scope>
    <source>
        <strain evidence="3 4">CAIM 600</strain>
    </source>
</reference>
<dbReference type="InterPro" id="IPR052726">
    <property type="entry name" value="Phage_Baseplate_Hub"/>
</dbReference>
<dbReference type="PANTHER" id="PTHR35862">
    <property type="entry name" value="FELS-2 PROPHAGE PROTEIN"/>
    <property type="match status" value="1"/>
</dbReference>
<dbReference type="InterPro" id="IPR058530">
    <property type="entry name" value="Baseplate_J-like_C"/>
</dbReference>
<evidence type="ECO:0000313" key="3">
    <source>
        <dbReference type="EMBL" id="RXJ66374.1"/>
    </source>
</evidence>
<dbReference type="EMBL" id="PEIB01000083">
    <property type="protein sequence ID" value="RXJ66374.1"/>
    <property type="molecule type" value="Genomic_DNA"/>
</dbReference>
<dbReference type="InterPro" id="IPR014507">
    <property type="entry name" value="Baseplate_assembly_J_pred"/>
</dbReference>
<evidence type="ECO:0000313" key="4">
    <source>
        <dbReference type="Proteomes" id="UP000290287"/>
    </source>
</evidence>
<dbReference type="RefSeq" id="WP_129124464.1">
    <property type="nucleotide sequence ID" value="NZ_PEIB01000083.1"/>
</dbReference>